<dbReference type="OrthoDB" id="1915122at2759"/>
<evidence type="ECO:0000256" key="2">
    <source>
        <dbReference type="ARBA" id="ARBA00022692"/>
    </source>
</evidence>
<dbReference type="GO" id="GO:0033617">
    <property type="term" value="P:mitochondrial respiratory chain complex IV assembly"/>
    <property type="evidence" value="ECO:0007669"/>
    <property type="project" value="TreeGrafter"/>
</dbReference>
<accession>A0A367YGH1</accession>
<dbReference type="PANTHER" id="PTHR28018">
    <property type="entry name" value="RESPIRATORY SUPERCOMPLEX FACTOR 2, MITOCHONDRIAL"/>
    <property type="match status" value="1"/>
</dbReference>
<dbReference type="AlphaFoldDB" id="A0A367YGH1"/>
<dbReference type="InterPro" id="IPR040153">
    <property type="entry name" value="Rcf2"/>
</dbReference>
<dbReference type="PANTHER" id="PTHR28018:SF3">
    <property type="entry name" value="RESPIRATORY SUPERCOMPLEX FACTOR 2, MITOCHONDRIAL"/>
    <property type="match status" value="1"/>
</dbReference>
<name>A0A367YGH1_9ASCO</name>
<evidence type="ECO:0000313" key="7">
    <source>
        <dbReference type="EMBL" id="RCK64966.1"/>
    </source>
</evidence>
<evidence type="ECO:0000256" key="1">
    <source>
        <dbReference type="ARBA" id="ARBA00004173"/>
    </source>
</evidence>
<reference evidence="7 8" key="1">
    <citation type="submission" date="2018-06" db="EMBL/GenBank/DDBJ databases">
        <title>Whole genome sequencing of Candida tropicalis (genome annotated by CSBL at Korea University).</title>
        <authorList>
            <person name="Ahn J."/>
        </authorList>
    </citation>
    <scope>NUCLEOTIDE SEQUENCE [LARGE SCALE GENOMIC DNA]</scope>
    <source>
        <strain evidence="7 8">ATCC 20962</strain>
    </source>
</reference>
<feature type="domain" description="HIG1" evidence="6">
    <location>
        <begin position="88"/>
        <end position="179"/>
    </location>
</feature>
<evidence type="ECO:0000259" key="6">
    <source>
        <dbReference type="PROSITE" id="PS51503"/>
    </source>
</evidence>
<dbReference type="EMBL" id="QLNQ01000021">
    <property type="protein sequence ID" value="RCK64966.1"/>
    <property type="molecule type" value="Genomic_DNA"/>
</dbReference>
<feature type="transmembrane region" description="Helical" evidence="5">
    <location>
        <begin position="151"/>
        <end position="169"/>
    </location>
</feature>
<keyword evidence="8" id="KW-1185">Reference proteome</keyword>
<dbReference type="STRING" id="5486.A0A367YGH1"/>
<evidence type="ECO:0000256" key="3">
    <source>
        <dbReference type="ARBA" id="ARBA00022989"/>
    </source>
</evidence>
<comment type="caution">
    <text evidence="7">The sequence shown here is derived from an EMBL/GenBank/DDBJ whole genome shotgun (WGS) entry which is preliminary data.</text>
</comment>
<keyword evidence="4 5" id="KW-0472">Membrane</keyword>
<keyword evidence="2 5" id="KW-0812">Transmembrane</keyword>
<proteinExistence type="predicted"/>
<organism evidence="7 8">
    <name type="scientific">Candida viswanathii</name>
    <dbReference type="NCBI Taxonomy" id="5486"/>
    <lineage>
        <taxon>Eukaryota</taxon>
        <taxon>Fungi</taxon>
        <taxon>Dikarya</taxon>
        <taxon>Ascomycota</taxon>
        <taxon>Saccharomycotina</taxon>
        <taxon>Pichiomycetes</taxon>
        <taxon>Debaryomycetaceae</taxon>
        <taxon>Candida/Lodderomyces clade</taxon>
        <taxon>Candida</taxon>
    </lineage>
</organism>
<gene>
    <name evidence="7" type="primary">RCF2_0</name>
    <name evidence="7" type="ORF">Cantr_00722</name>
</gene>
<dbReference type="Pfam" id="PF04588">
    <property type="entry name" value="HIG_1_N"/>
    <property type="match status" value="1"/>
</dbReference>
<dbReference type="PROSITE" id="PS51503">
    <property type="entry name" value="HIG1"/>
    <property type="match status" value="1"/>
</dbReference>
<dbReference type="GO" id="GO:0005739">
    <property type="term" value="C:mitochondrion"/>
    <property type="evidence" value="ECO:0007669"/>
    <property type="project" value="UniProtKB-SubCell"/>
</dbReference>
<comment type="subcellular location">
    <subcellularLocation>
        <location evidence="1">Mitochondrion</location>
    </subcellularLocation>
</comment>
<evidence type="ECO:0000256" key="5">
    <source>
        <dbReference type="SAM" id="Phobius"/>
    </source>
</evidence>
<keyword evidence="3 5" id="KW-1133">Transmembrane helix</keyword>
<dbReference type="InterPro" id="IPR007667">
    <property type="entry name" value="Hypoxia_induced_domain"/>
</dbReference>
<feature type="transmembrane region" description="Helical" evidence="5">
    <location>
        <begin position="46"/>
        <end position="70"/>
    </location>
</feature>
<evidence type="ECO:0000256" key="4">
    <source>
        <dbReference type="ARBA" id="ARBA00023136"/>
    </source>
</evidence>
<protein>
    <submittedName>
        <fullName evidence="7">Respiratory supercomplex factor 2, mitochondrial</fullName>
    </submittedName>
</protein>
<sequence length="219" mass="24910">MKILSKEEKDAHVSHIIAEGAKGLVYGGILSVGIFQFLKHKRPARFALFTPSIKAALLAMPTITIGAFYADQGSVEFDRKMHQSEYNESKYIEEFREWNKLSLSDKCFTVLNDNKYKIIIAAWAGSLYGSWVFVNRDKIMTTAQKAVQARMYAQGITIILLLGTILLAMKEEEINKKKPKPIPEWKKIIMEKEAEDQRLLEEAKLAKEKAQTPVNTQSQ</sequence>
<evidence type="ECO:0000313" key="8">
    <source>
        <dbReference type="Proteomes" id="UP000253472"/>
    </source>
</evidence>
<dbReference type="Proteomes" id="UP000253472">
    <property type="component" value="Unassembled WGS sequence"/>
</dbReference>